<keyword evidence="3" id="KW-0238">DNA-binding</keyword>
<evidence type="ECO:0000256" key="3">
    <source>
        <dbReference type="ARBA" id="ARBA00023125"/>
    </source>
</evidence>
<gene>
    <name evidence="6" type="ORF">ACMU_08190</name>
</gene>
<dbReference type="InterPro" id="IPR036388">
    <property type="entry name" value="WH-like_DNA-bd_sf"/>
</dbReference>
<dbReference type="Gene3D" id="1.10.10.10">
    <property type="entry name" value="Winged helix-like DNA-binding domain superfamily/Winged helix DNA-binding domain"/>
    <property type="match status" value="1"/>
</dbReference>
<protein>
    <recommendedName>
        <fullName evidence="5">HTH lysR-type domain-containing protein</fullName>
    </recommendedName>
</protein>
<dbReference type="STRING" id="1454373.ACMU_08190"/>
<proteinExistence type="inferred from homology"/>
<dbReference type="Proteomes" id="UP000026249">
    <property type="component" value="Unassembled WGS sequence"/>
</dbReference>
<dbReference type="Pfam" id="PF03466">
    <property type="entry name" value="LysR_substrate"/>
    <property type="match status" value="1"/>
</dbReference>
<dbReference type="SUPFAM" id="SSF46785">
    <property type="entry name" value="Winged helix' DNA-binding domain"/>
    <property type="match status" value="1"/>
</dbReference>
<evidence type="ECO:0000259" key="5">
    <source>
        <dbReference type="PROSITE" id="PS50931"/>
    </source>
</evidence>
<dbReference type="InterPro" id="IPR036390">
    <property type="entry name" value="WH_DNA-bd_sf"/>
</dbReference>
<dbReference type="RefSeq" id="WP_035257345.1">
    <property type="nucleotide sequence ID" value="NZ_JFKE01000002.1"/>
</dbReference>
<dbReference type="InterPro" id="IPR005119">
    <property type="entry name" value="LysR_subst-bd"/>
</dbReference>
<evidence type="ECO:0000256" key="2">
    <source>
        <dbReference type="ARBA" id="ARBA00023015"/>
    </source>
</evidence>
<comment type="caution">
    <text evidence="6">The sequence shown here is derived from an EMBL/GenBank/DDBJ whole genome shotgun (WGS) entry which is preliminary data.</text>
</comment>
<dbReference type="AlphaFoldDB" id="A0A037ZQ19"/>
<organism evidence="6 7">
    <name type="scientific">Actibacterium mucosum KCTC 23349</name>
    <dbReference type="NCBI Taxonomy" id="1454373"/>
    <lineage>
        <taxon>Bacteria</taxon>
        <taxon>Pseudomonadati</taxon>
        <taxon>Pseudomonadota</taxon>
        <taxon>Alphaproteobacteria</taxon>
        <taxon>Rhodobacterales</taxon>
        <taxon>Roseobacteraceae</taxon>
        <taxon>Actibacterium</taxon>
    </lineage>
</organism>
<feature type="domain" description="HTH lysR-type" evidence="5">
    <location>
        <begin position="7"/>
        <end position="64"/>
    </location>
</feature>
<dbReference type="GO" id="GO:0006351">
    <property type="term" value="P:DNA-templated transcription"/>
    <property type="evidence" value="ECO:0007669"/>
    <property type="project" value="TreeGrafter"/>
</dbReference>
<dbReference type="PROSITE" id="PS50931">
    <property type="entry name" value="HTH_LYSR"/>
    <property type="match status" value="1"/>
</dbReference>
<dbReference type="EMBL" id="JFKE01000002">
    <property type="protein sequence ID" value="KAJ56907.1"/>
    <property type="molecule type" value="Genomic_DNA"/>
</dbReference>
<evidence type="ECO:0000313" key="6">
    <source>
        <dbReference type="EMBL" id="KAJ56907.1"/>
    </source>
</evidence>
<keyword evidence="4" id="KW-0804">Transcription</keyword>
<keyword evidence="2" id="KW-0805">Transcription regulation</keyword>
<name>A0A037ZQ19_9RHOB</name>
<dbReference type="InterPro" id="IPR000847">
    <property type="entry name" value="LysR_HTH_N"/>
</dbReference>
<dbReference type="GO" id="GO:0003700">
    <property type="term" value="F:DNA-binding transcription factor activity"/>
    <property type="evidence" value="ECO:0007669"/>
    <property type="project" value="InterPro"/>
</dbReference>
<evidence type="ECO:0000313" key="7">
    <source>
        <dbReference type="Proteomes" id="UP000026249"/>
    </source>
</evidence>
<evidence type="ECO:0000256" key="4">
    <source>
        <dbReference type="ARBA" id="ARBA00023163"/>
    </source>
</evidence>
<sequence length="295" mass="32600">MDRLTQLNWDDLKFFLAIARAGSARKAAHGTGANHATVARRLTLLEEMLDARLFDRSQQGLTLTRMGETLLPYAERMERELAGASRAISGQDTRIAGTVHVSIPYFMVNTPVGEHIAAFTADNPEIQIALQASNQLASLQRHEVDVSIRYAKEVAGDMVGTVLAHCQKAFYCAPGLAKRMADNGGQGIDILGWNEPHDESDAEWIKASPFPNANLRHRLAEGASQTLFATAGLGLCILPCFYGDAQPGLIRAPYHDPIPDRTLWLLYHKDIRDTARVGLFIDYMTTNIRKHSSDF</sequence>
<dbReference type="InterPro" id="IPR058163">
    <property type="entry name" value="LysR-type_TF_proteobact-type"/>
</dbReference>
<dbReference type="PANTHER" id="PTHR30537">
    <property type="entry name" value="HTH-TYPE TRANSCRIPTIONAL REGULATOR"/>
    <property type="match status" value="1"/>
</dbReference>
<dbReference type="Gene3D" id="3.40.190.290">
    <property type="match status" value="1"/>
</dbReference>
<dbReference type="GO" id="GO:0043565">
    <property type="term" value="F:sequence-specific DNA binding"/>
    <property type="evidence" value="ECO:0007669"/>
    <property type="project" value="TreeGrafter"/>
</dbReference>
<dbReference type="PANTHER" id="PTHR30537:SF3">
    <property type="entry name" value="TRANSCRIPTIONAL REGULATORY PROTEIN"/>
    <property type="match status" value="1"/>
</dbReference>
<reference evidence="6 7" key="1">
    <citation type="submission" date="2014-03" db="EMBL/GenBank/DDBJ databases">
        <title>Draft Genome Sequence of Actibacterium mucosum KCTC 23349, a Marine Alphaproteobacterium with Complex Ionic Requirements Isolated from Mediterranean Seawater at Malvarrosa Beach, Valencia, Spain.</title>
        <authorList>
            <person name="Arahal D.R."/>
            <person name="Shao Z."/>
            <person name="Lai Q."/>
            <person name="Pujalte M.J."/>
        </authorList>
    </citation>
    <scope>NUCLEOTIDE SEQUENCE [LARGE SCALE GENOMIC DNA]</scope>
    <source>
        <strain evidence="6 7">KCTC 23349</strain>
    </source>
</reference>
<dbReference type="Pfam" id="PF00126">
    <property type="entry name" value="HTH_1"/>
    <property type="match status" value="1"/>
</dbReference>
<comment type="similarity">
    <text evidence="1">Belongs to the LysR transcriptional regulatory family.</text>
</comment>
<evidence type="ECO:0000256" key="1">
    <source>
        <dbReference type="ARBA" id="ARBA00009437"/>
    </source>
</evidence>
<keyword evidence="7" id="KW-1185">Reference proteome</keyword>
<dbReference type="OrthoDB" id="9796526at2"/>
<accession>A0A037ZQ19</accession>
<dbReference type="SUPFAM" id="SSF53850">
    <property type="entry name" value="Periplasmic binding protein-like II"/>
    <property type="match status" value="1"/>
</dbReference>